<keyword evidence="2" id="KW-1185">Reference proteome</keyword>
<reference evidence="1 2" key="1">
    <citation type="journal article" date="2014" name="Nat. Genet.">
        <title>Genome and transcriptome of the porcine whipworm Trichuris suis.</title>
        <authorList>
            <person name="Jex A.R."/>
            <person name="Nejsum P."/>
            <person name="Schwarz E.M."/>
            <person name="Hu L."/>
            <person name="Young N.D."/>
            <person name="Hall R.S."/>
            <person name="Korhonen P.K."/>
            <person name="Liao S."/>
            <person name="Thamsborg S."/>
            <person name="Xia J."/>
            <person name="Xu P."/>
            <person name="Wang S."/>
            <person name="Scheerlinck J.P."/>
            <person name="Hofmann A."/>
            <person name="Sternberg P.W."/>
            <person name="Wang J."/>
            <person name="Gasser R.B."/>
        </authorList>
    </citation>
    <scope>NUCLEOTIDE SEQUENCE [LARGE SCALE GENOMIC DNA]</scope>
    <source>
        <strain evidence="1">DCEP-RM93M</strain>
    </source>
</reference>
<accession>A0A085LTC3</accession>
<gene>
    <name evidence="1" type="ORF">M513_10933</name>
</gene>
<dbReference type="Proteomes" id="UP000030764">
    <property type="component" value="Unassembled WGS sequence"/>
</dbReference>
<evidence type="ECO:0000313" key="1">
    <source>
        <dbReference type="EMBL" id="KFD48219.1"/>
    </source>
</evidence>
<protein>
    <submittedName>
        <fullName evidence="1">Uncharacterized protein</fullName>
    </submittedName>
</protein>
<sequence length="434" mass="47755">MLDETPGEDMIKDVQSKLYMSILLLTNLANLFEDKELCKSRSEADNDGKTVCSSLRCVAFYHWVIMLAVVADEGRKDSKCATKYQLDSRNETSRICTEAEECTACSATADAANACSMAMRAGAMLVCRGVVSSSACLPLLYTNGSLGLSVPAFGRHGQSCNHALFKWTGGRALRFVSDGRLTLALSVTVETFTIAELDVLASSTLKRRVIPLRFVLNTCAIEAKLMPSFRLTEGLSVSVCVSELQSPVHCVETGQAKVVVRSWRTDSRNRVDCSRRRIPIAAVAGDGWYHEDLNLTLVSDCMYFLIELSVVRGEHDVESIIYSLAHVAMLYWRIQGSDVVQDSVELVFTGSQPPPPHQLAEVQRQRASVRAAAKSVRVLSLGPHRLDVLRVGATGWLHEVQRVVDAQVLELMFNEALVRPPPVCYDGSPRAHMT</sequence>
<evidence type="ECO:0000313" key="2">
    <source>
        <dbReference type="Proteomes" id="UP000030764"/>
    </source>
</evidence>
<name>A0A085LTC3_9BILA</name>
<organism evidence="1 2">
    <name type="scientific">Trichuris suis</name>
    <name type="common">pig whipworm</name>
    <dbReference type="NCBI Taxonomy" id="68888"/>
    <lineage>
        <taxon>Eukaryota</taxon>
        <taxon>Metazoa</taxon>
        <taxon>Ecdysozoa</taxon>
        <taxon>Nematoda</taxon>
        <taxon>Enoplea</taxon>
        <taxon>Dorylaimia</taxon>
        <taxon>Trichinellida</taxon>
        <taxon>Trichuridae</taxon>
        <taxon>Trichuris</taxon>
    </lineage>
</organism>
<dbReference type="AlphaFoldDB" id="A0A085LTC3"/>
<dbReference type="EMBL" id="KL363300">
    <property type="protein sequence ID" value="KFD48219.1"/>
    <property type="molecule type" value="Genomic_DNA"/>
</dbReference>
<proteinExistence type="predicted"/>